<feature type="region of interest" description="Disordered" evidence="1">
    <location>
        <begin position="67"/>
        <end position="89"/>
    </location>
</feature>
<dbReference type="Proteomes" id="UP000008229">
    <property type="component" value="Chromosome"/>
</dbReference>
<keyword evidence="4" id="KW-1185">Reference proteome</keyword>
<gene>
    <name evidence="3" type="ordered locus">Cwoe_2008</name>
</gene>
<name>D3F462_CONWI</name>
<sequence precursor="true">MRSLPVAAALSAALLLAGPPAAGARTPAAGTRSPRCPKGTVALRTKRKLTACVPRAQPTPSALLKAGAALSPRAPRGSTRPSARARRSAQRTLALLTARARANESPFGTTARSATRATATRATAAKIATAKTATPPPRAHKAETDPTFGEVLSRSESPDGRYAARFRQDDGIEVTVEGRQRVDADDSKHFEAETRDRSGAGITFGYGEGQPTPSCPAAGGDVPTRHDAFTVAGQATASHGKRTWFKVTTRVEGRWHGYVGVGARAERFDVDVLGVTEVRSGVEIAATGKVLRRNATRVYRTVLRRRGLPVGATGEDAYDALDFRGPKGRRIESADMRMLGLLVAETAAVVEHASDELRKGDERWFEQRSCARTTFDHAPAHVTKGGRVDWNLTALAADGAVAADARWTPTSTCGVLTASTTTGPRTRLTVVDAARAWGPLPPTPGCVAAELTSTAGRPPAFAHEVPPEELRRLKVNVAVRFHKNMGTGIVETSMRGSGEVLLGDPSSVGVHVDGSGTYNGTEWDGTPENSCGMDMLRTRDFAGRAAVGAQRNDDGTISVAFSAPERPYEMSWIVVVPATGGSETIRAAQPFCGQPGLAQTLAEVTVTTQEVPVG</sequence>
<dbReference type="AlphaFoldDB" id="D3F462"/>
<feature type="compositionally biased region" description="Low complexity" evidence="1">
    <location>
        <begin position="72"/>
        <end position="82"/>
    </location>
</feature>
<feature type="compositionally biased region" description="Basic and acidic residues" evidence="1">
    <location>
        <begin position="183"/>
        <end position="198"/>
    </location>
</feature>
<dbReference type="KEGG" id="cwo:Cwoe_2008"/>
<proteinExistence type="predicted"/>
<reference evidence="3 4" key="1">
    <citation type="journal article" date="2010" name="Stand. Genomic Sci.">
        <title>Complete genome sequence of Conexibacter woesei type strain (ID131577).</title>
        <authorList>
            <person name="Pukall R."/>
            <person name="Lapidus A."/>
            <person name="Glavina Del Rio T."/>
            <person name="Copeland A."/>
            <person name="Tice H."/>
            <person name="Cheng J.-F."/>
            <person name="Lucas S."/>
            <person name="Chen F."/>
            <person name="Nolan M."/>
            <person name="Bruce D."/>
            <person name="Goodwin L."/>
            <person name="Pitluck S."/>
            <person name="Mavromatis K."/>
            <person name="Ivanova N."/>
            <person name="Ovchinnikova G."/>
            <person name="Pati A."/>
            <person name="Chen A."/>
            <person name="Palaniappan K."/>
            <person name="Land M."/>
            <person name="Hauser L."/>
            <person name="Chang Y.-J."/>
            <person name="Jeffries C.D."/>
            <person name="Chain P."/>
            <person name="Meincke L."/>
            <person name="Sims D."/>
            <person name="Brettin T."/>
            <person name="Detter J.C."/>
            <person name="Rohde M."/>
            <person name="Goeker M."/>
            <person name="Bristow J."/>
            <person name="Eisen J.A."/>
            <person name="Markowitz V."/>
            <person name="Kyrpides N.C."/>
            <person name="Klenk H.-P."/>
            <person name="Hugenholtz P."/>
        </authorList>
    </citation>
    <scope>NUCLEOTIDE SEQUENCE [LARGE SCALE GENOMIC DNA]</scope>
    <source>
        <strain evidence="4">DSM 14684 / CIP 108061 / JCM 11494 / NBRC 100937 / ID131577</strain>
    </source>
</reference>
<feature type="signal peptide" evidence="2">
    <location>
        <begin position="1"/>
        <end position="24"/>
    </location>
</feature>
<dbReference type="OrthoDB" id="9824334at2"/>
<feature type="chain" id="PRO_5003043479" evidence="2">
    <location>
        <begin position="25"/>
        <end position="614"/>
    </location>
</feature>
<evidence type="ECO:0000256" key="1">
    <source>
        <dbReference type="SAM" id="MobiDB-lite"/>
    </source>
</evidence>
<evidence type="ECO:0000313" key="3">
    <source>
        <dbReference type="EMBL" id="ADB50434.1"/>
    </source>
</evidence>
<dbReference type="RefSeq" id="WP_012933485.1">
    <property type="nucleotide sequence ID" value="NC_013739.1"/>
</dbReference>
<organism evidence="3 4">
    <name type="scientific">Conexibacter woesei (strain DSM 14684 / CCUG 47730 / CIP 108061 / JCM 11494 / NBRC 100937 / ID131577)</name>
    <dbReference type="NCBI Taxonomy" id="469383"/>
    <lineage>
        <taxon>Bacteria</taxon>
        <taxon>Bacillati</taxon>
        <taxon>Actinomycetota</taxon>
        <taxon>Thermoleophilia</taxon>
        <taxon>Solirubrobacterales</taxon>
        <taxon>Conexibacteraceae</taxon>
        <taxon>Conexibacter</taxon>
    </lineage>
</organism>
<evidence type="ECO:0000313" key="4">
    <source>
        <dbReference type="Proteomes" id="UP000008229"/>
    </source>
</evidence>
<evidence type="ECO:0000256" key="2">
    <source>
        <dbReference type="SAM" id="SignalP"/>
    </source>
</evidence>
<protein>
    <submittedName>
        <fullName evidence="3">Uncharacterized protein</fullName>
    </submittedName>
</protein>
<feature type="region of interest" description="Disordered" evidence="1">
    <location>
        <begin position="130"/>
        <end position="156"/>
    </location>
</feature>
<keyword evidence="2" id="KW-0732">Signal</keyword>
<dbReference type="EMBL" id="CP001854">
    <property type="protein sequence ID" value="ADB50434.1"/>
    <property type="molecule type" value="Genomic_DNA"/>
</dbReference>
<dbReference type="HOGENOM" id="CLU_444617_0_0_11"/>
<reference evidence="4" key="2">
    <citation type="submission" date="2010-01" db="EMBL/GenBank/DDBJ databases">
        <title>The complete genome of Conexibacter woesei DSM 14684.</title>
        <authorList>
            <consortium name="US DOE Joint Genome Institute (JGI-PGF)"/>
            <person name="Lucas S."/>
            <person name="Copeland A."/>
            <person name="Lapidus A."/>
            <person name="Glavina del Rio T."/>
            <person name="Dalin E."/>
            <person name="Tice H."/>
            <person name="Bruce D."/>
            <person name="Goodwin L."/>
            <person name="Pitluck S."/>
            <person name="Kyrpides N."/>
            <person name="Mavromatis K."/>
            <person name="Ivanova N."/>
            <person name="Mikhailova N."/>
            <person name="Chertkov O."/>
            <person name="Brettin T."/>
            <person name="Detter J.C."/>
            <person name="Han C."/>
            <person name="Larimer F."/>
            <person name="Land M."/>
            <person name="Hauser L."/>
            <person name="Markowitz V."/>
            <person name="Cheng J.-F."/>
            <person name="Hugenholtz P."/>
            <person name="Woyke T."/>
            <person name="Wu D."/>
            <person name="Pukall R."/>
            <person name="Steenblock K."/>
            <person name="Schneider S."/>
            <person name="Klenk H.-P."/>
            <person name="Eisen J.A."/>
        </authorList>
    </citation>
    <scope>NUCLEOTIDE SEQUENCE [LARGE SCALE GENOMIC DNA]</scope>
    <source>
        <strain evidence="4">DSM 14684 / CIP 108061 / JCM 11494 / NBRC 100937 / ID131577</strain>
    </source>
</reference>
<feature type="region of interest" description="Disordered" evidence="1">
    <location>
        <begin position="183"/>
        <end position="217"/>
    </location>
</feature>
<accession>D3F462</accession>